<feature type="domain" description="Exocyst complex subunit Exo70 C-terminal" evidence="4">
    <location>
        <begin position="210"/>
        <end position="571"/>
    </location>
</feature>
<dbReference type="Pfam" id="PF20669">
    <property type="entry name" value="Exo70_N"/>
    <property type="match status" value="1"/>
</dbReference>
<organism evidence="5 6">
    <name type="scientific">Flemingia macrophylla</name>
    <dbReference type="NCBI Taxonomy" id="520843"/>
    <lineage>
        <taxon>Eukaryota</taxon>
        <taxon>Viridiplantae</taxon>
        <taxon>Streptophyta</taxon>
        <taxon>Embryophyta</taxon>
        <taxon>Tracheophyta</taxon>
        <taxon>Spermatophyta</taxon>
        <taxon>Magnoliopsida</taxon>
        <taxon>eudicotyledons</taxon>
        <taxon>Gunneridae</taxon>
        <taxon>Pentapetalae</taxon>
        <taxon>rosids</taxon>
        <taxon>fabids</taxon>
        <taxon>Fabales</taxon>
        <taxon>Fabaceae</taxon>
        <taxon>Papilionoideae</taxon>
        <taxon>50 kb inversion clade</taxon>
        <taxon>NPAAA clade</taxon>
        <taxon>indigoferoid/millettioid clade</taxon>
        <taxon>Phaseoleae</taxon>
        <taxon>Flemingia</taxon>
    </lineage>
</organism>
<dbReference type="GO" id="GO:0006887">
    <property type="term" value="P:exocytosis"/>
    <property type="evidence" value="ECO:0007669"/>
    <property type="project" value="UniProtKB-KW"/>
</dbReference>
<dbReference type="PANTHER" id="PTHR12542">
    <property type="entry name" value="EXOCYST COMPLEX PROTEIN EXO70"/>
    <property type="match status" value="1"/>
</dbReference>
<dbReference type="PANTHER" id="PTHR12542:SF38">
    <property type="entry name" value="EXOCYST SUBUNIT EXO70 FAMILY PROTEIN"/>
    <property type="match status" value="1"/>
</dbReference>
<dbReference type="EMBL" id="JBGMDY010000009">
    <property type="protein sequence ID" value="KAL2323327.1"/>
    <property type="molecule type" value="Genomic_DNA"/>
</dbReference>
<dbReference type="Pfam" id="PF03081">
    <property type="entry name" value="Exo70_C"/>
    <property type="match status" value="1"/>
</dbReference>
<reference evidence="5 6" key="1">
    <citation type="submission" date="2024-08" db="EMBL/GenBank/DDBJ databases">
        <title>Insights into the chromosomal genome structure of Flemingia macrophylla.</title>
        <authorList>
            <person name="Ding Y."/>
            <person name="Zhao Y."/>
            <person name="Bi W."/>
            <person name="Wu M."/>
            <person name="Zhao G."/>
            <person name="Gong Y."/>
            <person name="Li W."/>
            <person name="Zhang P."/>
        </authorList>
    </citation>
    <scope>NUCLEOTIDE SEQUENCE [LARGE SCALE GENOMIC DNA]</scope>
    <source>
        <strain evidence="5">DYQJB</strain>
        <tissue evidence="5">Leaf</tissue>
    </source>
</reference>
<keyword evidence="2 3" id="KW-0813">Transport</keyword>
<comment type="similarity">
    <text evidence="1 3">Belongs to the EXO70 family.</text>
</comment>
<dbReference type="Proteomes" id="UP001603857">
    <property type="component" value="Unassembled WGS sequence"/>
</dbReference>
<evidence type="ECO:0000256" key="2">
    <source>
        <dbReference type="ARBA" id="ARBA00022448"/>
    </source>
</evidence>
<keyword evidence="6" id="KW-1185">Reference proteome</keyword>
<evidence type="ECO:0000259" key="4">
    <source>
        <dbReference type="Pfam" id="PF03081"/>
    </source>
</evidence>
<dbReference type="AlphaFoldDB" id="A0ABD1LIM0"/>
<comment type="caution">
    <text evidence="5">The sequence shown here is derived from an EMBL/GenBank/DDBJ whole genome shotgun (WGS) entry which is preliminary data.</text>
</comment>
<dbReference type="InterPro" id="IPR046364">
    <property type="entry name" value="Exo70_C"/>
</dbReference>
<comment type="function">
    <text evidence="3">Component of the exocyst complex.</text>
</comment>
<evidence type="ECO:0000313" key="5">
    <source>
        <dbReference type="EMBL" id="KAL2323327.1"/>
    </source>
</evidence>
<name>A0ABD1LIM0_9FABA</name>
<evidence type="ECO:0000256" key="1">
    <source>
        <dbReference type="ARBA" id="ARBA00006756"/>
    </source>
</evidence>
<dbReference type="SUPFAM" id="SSF74788">
    <property type="entry name" value="Cullin repeat-like"/>
    <property type="match status" value="1"/>
</dbReference>
<keyword evidence="3" id="KW-0653">Protein transport</keyword>
<gene>
    <name evidence="5" type="ORF">Fmac_027706</name>
</gene>
<evidence type="ECO:0000256" key="3">
    <source>
        <dbReference type="RuleBase" id="RU365026"/>
    </source>
</evidence>
<dbReference type="Gene3D" id="1.20.1280.170">
    <property type="entry name" value="Exocyst complex component Exo70"/>
    <property type="match status" value="1"/>
</dbReference>
<dbReference type="InterPro" id="IPR004140">
    <property type="entry name" value="Exo70"/>
</dbReference>
<dbReference type="GO" id="GO:0015031">
    <property type="term" value="P:protein transport"/>
    <property type="evidence" value="ECO:0007669"/>
    <property type="project" value="UniProtKB-KW"/>
</dbReference>
<dbReference type="InterPro" id="IPR016159">
    <property type="entry name" value="Cullin_repeat-like_dom_sf"/>
</dbReference>
<proteinExistence type="inferred from homology"/>
<evidence type="ECO:0000313" key="6">
    <source>
        <dbReference type="Proteomes" id="UP001603857"/>
    </source>
</evidence>
<accession>A0ABD1LIM0</accession>
<keyword evidence="3" id="KW-0268">Exocytosis</keyword>
<sequence length="596" mass="67019">MASTSASNDNDMDMDMDEVEALILKWNPEGSAYSSVTSLFFNDRTEAMDYIHSVNQLQKLMHSLHKQNSSSPKLILAHNLMQIAMKRLQKEFYQILSMHRAHLDPESVSSTTSRTSFCSDSYDDASPEHDVRHSADSISEVERVSSEAIADLKSIAHCMVSNGYTRECVRVYTSMRKSIVDEAVYRLGVEDWSSSKVNKVDWEVLELKIKSWLEAVKIAVRTLFAGERILCDQVFAGSQFILEACFAEISRNGASLLFRFPELVARTKKSPQEKIFRLVEMYAAIAGLWQEIEAIFSLDSTTTVKSQAYALLLRLSESVRTSLAEFESTIQKDSSKTATNVAGVHSLTVQAMNHLSTLADYSNVLSEIFFGVSPPPRSPITQAYLYSPESDDANATEFSSHMARLILVLLCKIDAKSRHCKVVSLSYLFLAINLRHVVAKVRTSNLLYVLGDDWLLSHEAKVKRLVANYERVAWGKVVSSLPSNPAVEMSAEEARVVFGNFNFEFEKAYRRENTYTVTERDFGEEVKASVVRKVVPVYREVFEKHRIAVDSVRDMREYVIFTPQDVENYLLNLFSVGSASSGTGGNGSCFVRKNIA</sequence>
<protein>
    <recommendedName>
        <fullName evidence="3">Exocyst subunit Exo70 family protein</fullName>
    </recommendedName>
</protein>